<dbReference type="Proteomes" id="UP000554766">
    <property type="component" value="Unassembled WGS sequence"/>
</dbReference>
<sequence>MAFEFIKEVVLVPFIANVTKGLEKKPVLLIHFLIALTCALLVLYAVRSLLTCCGLYQQIPPLGMGPALSALIFLLVLAVSLFKYLLYLYKEDANKIIDSIIDFIGGSFEKAIEVVVSGNVFTFTRSVVKEPLIDSVTHIVISTACAYYAIWIISIYAIDMVLYALSGYSALVLMTQNPWIVPILLLIAFALSQFVIPWKEEGEVQHSDTNSPQYFKELIRKFLSLEMPIFDPSEKSNISHLLVGPLLNALAFPLFEEVERPIVDYFHMPYAITKGGSNVVKKLLGDVLEDMLKENTIYGYRLIPLNKENCGQIPITKIPDLGSSCWYTVCKRQDQHDTARPDVQREGSCPARYRRVGYAMIVVYTDFEKLQTENHVKECLEKAEKSLERHDKTCKNIVSEIRKRYSASHDVLHILLIGQAEILGFKMQLIYPPRNSSSQRDP</sequence>
<organism evidence="2 3">
    <name type="scientific">Pyrobaculum arsenaticum</name>
    <dbReference type="NCBI Taxonomy" id="121277"/>
    <lineage>
        <taxon>Archaea</taxon>
        <taxon>Thermoproteota</taxon>
        <taxon>Thermoprotei</taxon>
        <taxon>Thermoproteales</taxon>
        <taxon>Thermoproteaceae</taxon>
        <taxon>Pyrobaculum</taxon>
    </lineage>
</organism>
<accession>A0A7L4PAB6</accession>
<gene>
    <name evidence="2" type="ORF">HC235_03820</name>
</gene>
<evidence type="ECO:0000313" key="2">
    <source>
        <dbReference type="EMBL" id="NYR15090.1"/>
    </source>
</evidence>
<dbReference type="EMBL" id="JAAVJF010000002">
    <property type="protein sequence ID" value="NYR15090.1"/>
    <property type="molecule type" value="Genomic_DNA"/>
</dbReference>
<evidence type="ECO:0000256" key="1">
    <source>
        <dbReference type="SAM" id="Phobius"/>
    </source>
</evidence>
<evidence type="ECO:0000313" key="3">
    <source>
        <dbReference type="Proteomes" id="UP000554766"/>
    </source>
</evidence>
<keyword evidence="1" id="KW-0472">Membrane</keyword>
<protein>
    <submittedName>
        <fullName evidence="2">Uncharacterized protein</fullName>
    </submittedName>
</protein>
<dbReference type="RefSeq" id="WP_179790408.1">
    <property type="nucleotide sequence ID" value="NZ_JAAVJF010000002.1"/>
</dbReference>
<name>A0A7L4PAB6_9CREN</name>
<feature type="transmembrane region" description="Helical" evidence="1">
    <location>
        <begin position="178"/>
        <end position="196"/>
    </location>
</feature>
<dbReference type="AlphaFoldDB" id="A0A7L4PAB6"/>
<comment type="caution">
    <text evidence="2">The sequence shown here is derived from an EMBL/GenBank/DDBJ whole genome shotgun (WGS) entry which is preliminary data.</text>
</comment>
<keyword evidence="1" id="KW-0812">Transmembrane</keyword>
<proteinExistence type="predicted"/>
<feature type="transmembrane region" description="Helical" evidence="1">
    <location>
        <begin position="27"/>
        <end position="46"/>
    </location>
</feature>
<keyword evidence="3" id="KW-1185">Reference proteome</keyword>
<reference evidence="2 3" key="1">
    <citation type="journal article" date="2020" name="Nat. Commun.">
        <title>The structures of two archaeal type IV pili illuminate evolutionary relationships.</title>
        <authorList>
            <person name="Wang F."/>
            <person name="Baquero D.P."/>
            <person name="Su Z."/>
            <person name="Beltran L.C."/>
            <person name="Prangishvili D."/>
            <person name="Krupovic M."/>
            <person name="Egelman E.H."/>
        </authorList>
    </citation>
    <scope>NUCLEOTIDE SEQUENCE [LARGE SCALE GENOMIC DNA]</scope>
    <source>
        <strain evidence="2 3">2GA</strain>
    </source>
</reference>
<feature type="transmembrane region" description="Helical" evidence="1">
    <location>
        <begin position="139"/>
        <end position="158"/>
    </location>
</feature>
<keyword evidence="1" id="KW-1133">Transmembrane helix</keyword>
<feature type="transmembrane region" description="Helical" evidence="1">
    <location>
        <begin position="66"/>
        <end position="86"/>
    </location>
</feature>